<dbReference type="Pfam" id="PF14588">
    <property type="entry name" value="YjgF_endoribonc"/>
    <property type="match status" value="1"/>
</dbReference>
<organism evidence="2 3">
    <name type="scientific">Syntrophothermus lipocalidus (strain DSM 12680 / TGB-C1)</name>
    <dbReference type="NCBI Taxonomy" id="643648"/>
    <lineage>
        <taxon>Bacteria</taxon>
        <taxon>Bacillati</taxon>
        <taxon>Bacillota</taxon>
        <taxon>Clostridia</taxon>
        <taxon>Eubacteriales</taxon>
        <taxon>Syntrophomonadaceae</taxon>
        <taxon>Syntrophothermus</taxon>
    </lineage>
</organism>
<name>D7CNQ6_SYNLT</name>
<reference evidence="2 3" key="2">
    <citation type="journal article" date="2010" name="Stand. Genomic Sci.">
        <title>Complete genome sequence of Syntrophothermus lipocalidus type strain (TGB-C1).</title>
        <authorList>
            <person name="Djao O.D."/>
            <person name="Zhang X."/>
            <person name="Lucas S."/>
            <person name="Lapidus A."/>
            <person name="Del Rio T.G."/>
            <person name="Nolan M."/>
            <person name="Tice H."/>
            <person name="Cheng J.F."/>
            <person name="Han C."/>
            <person name="Tapia R."/>
            <person name="Goodwin L."/>
            <person name="Pitluck S."/>
            <person name="Liolios K."/>
            <person name="Ivanova N."/>
            <person name="Mavromatis K."/>
            <person name="Mikhailova N."/>
            <person name="Ovchinnikova G."/>
            <person name="Pati A."/>
            <person name="Brambilla E."/>
            <person name="Chen A."/>
            <person name="Palaniappan K."/>
            <person name="Land M."/>
            <person name="Hauser L."/>
            <person name="Chang Y.J."/>
            <person name="Jeffries C.D."/>
            <person name="Rohde M."/>
            <person name="Sikorski J."/>
            <person name="Spring S."/>
            <person name="Goker M."/>
            <person name="Detter J.C."/>
            <person name="Woyke T."/>
            <person name="Bristow J."/>
            <person name="Eisen J.A."/>
            <person name="Markowitz V."/>
            <person name="Hugenholtz P."/>
            <person name="Kyrpides N.C."/>
            <person name="Klenk H.P."/>
        </authorList>
    </citation>
    <scope>NUCLEOTIDE SEQUENCE [LARGE SCALE GENOMIC DNA]</scope>
    <source>
        <strain evidence="3">DSM 12680 / TGB-C1</strain>
    </source>
</reference>
<dbReference type="AlphaFoldDB" id="D7CNQ6"/>
<protein>
    <submittedName>
        <fullName evidence="2">Endoribonuclease L-PSP</fullName>
    </submittedName>
</protein>
<keyword evidence="3" id="KW-1185">Reference proteome</keyword>
<dbReference type="STRING" id="643648.Slip_1579"/>
<dbReference type="RefSeq" id="WP_013175743.1">
    <property type="nucleotide sequence ID" value="NC_014220.1"/>
</dbReference>
<dbReference type="eggNOG" id="COG0251">
    <property type="taxonomic scope" value="Bacteria"/>
</dbReference>
<gene>
    <name evidence="2" type="ordered locus">Slip_1579</name>
</gene>
<dbReference type="EMBL" id="CP002048">
    <property type="protein sequence ID" value="ADI02341.1"/>
    <property type="molecule type" value="Genomic_DNA"/>
</dbReference>
<dbReference type="InterPro" id="IPR013813">
    <property type="entry name" value="Endoribo_LPSP/chorism_mut-like"/>
</dbReference>
<dbReference type="InterPro" id="IPR035959">
    <property type="entry name" value="RutC-like_sf"/>
</dbReference>
<feature type="domain" description="Endoribonuclease L-PSP/chorismate mutase-like" evidence="1">
    <location>
        <begin position="4"/>
        <end position="148"/>
    </location>
</feature>
<evidence type="ECO:0000313" key="2">
    <source>
        <dbReference type="EMBL" id="ADI02341.1"/>
    </source>
</evidence>
<dbReference type="PANTHER" id="PTHR43760:SF1">
    <property type="entry name" value="ENDORIBONUCLEASE L-PSP_CHORISMATE MUTASE-LIKE DOMAIN-CONTAINING PROTEIN"/>
    <property type="match status" value="1"/>
</dbReference>
<evidence type="ECO:0000313" key="3">
    <source>
        <dbReference type="Proteomes" id="UP000000378"/>
    </source>
</evidence>
<reference evidence="3" key="1">
    <citation type="journal article" date="2010" name="Stand. Genomic Sci.">
        <title>Complete genome sequence of Syntrophothermus lipocalidus type strain (TGB-C1T).</title>
        <authorList>
            <consortium name="US DOE Joint Genome Institute (JGI-PGF)"/>
            <person name="Djao O."/>
            <person name="Zhang X."/>
            <person name="Lucas S."/>
            <person name="Lapidus A."/>
            <person name="Glavina Del Rio T."/>
            <person name="Nolan M."/>
            <person name="Tice H."/>
            <person name="Cheng J."/>
            <person name="Han C."/>
            <person name="Tapia R."/>
            <person name="Goodwin L."/>
            <person name="Pitluck S."/>
            <person name="Liolios K."/>
            <person name="Ivanova N."/>
            <person name="Mavromatis K."/>
            <person name="Mikhailova N."/>
            <person name="Ovchinnikova G."/>
            <person name="Pati A."/>
            <person name="Brambilla E."/>
            <person name="Chen A."/>
            <person name="Palaniappan K."/>
            <person name="Land M."/>
            <person name="Hauser L."/>
            <person name="Chang Y."/>
            <person name="Jeffries C."/>
            <person name="Rohde M."/>
            <person name="Sikorski J."/>
            <person name="Spring S."/>
            <person name="Goker M."/>
            <person name="Detter J."/>
            <person name="Woyke T."/>
            <person name="Bristow J."/>
            <person name="Eisen J."/>
            <person name="Markowitz V."/>
            <person name="Hugenholtz P."/>
            <person name="Kyrpides N."/>
            <person name="Klenk H."/>
        </authorList>
    </citation>
    <scope>NUCLEOTIDE SEQUENCE [LARGE SCALE GENOMIC DNA]</scope>
    <source>
        <strain evidence="3">DSM 12680 / TGB-C1</strain>
    </source>
</reference>
<dbReference type="SUPFAM" id="SSF55298">
    <property type="entry name" value="YjgF-like"/>
    <property type="match status" value="1"/>
</dbReference>
<sequence>MGVEERLKELGLEIPSPPRPIAAYVPGVVVGDLVFTSGQLPTCRGELIYKGKLGVDLDLEKGVACARQSVLNCLGVVKFLVGSLDRVERVVKMTGYIQSAEGFHEQPRVLNGASELLEEVFGEAGQHARAAIGVSSLPLNAPCEIELIVQIKS</sequence>
<dbReference type="CDD" id="cd02199">
    <property type="entry name" value="YjgF_YER057c_UK114_like_1"/>
    <property type="match status" value="1"/>
</dbReference>
<evidence type="ECO:0000259" key="1">
    <source>
        <dbReference type="Pfam" id="PF14588"/>
    </source>
</evidence>
<dbReference type="HOGENOM" id="CLU_104845_0_1_9"/>
<proteinExistence type="predicted"/>
<dbReference type="Proteomes" id="UP000000378">
    <property type="component" value="Chromosome"/>
</dbReference>
<dbReference type="KEGG" id="slp:Slip_1579"/>
<dbReference type="PANTHER" id="PTHR43760">
    <property type="entry name" value="ENDORIBONUCLEASE-RELATED"/>
    <property type="match status" value="1"/>
</dbReference>
<dbReference type="Gene3D" id="3.30.1330.40">
    <property type="entry name" value="RutC-like"/>
    <property type="match status" value="1"/>
</dbReference>
<dbReference type="OrthoDB" id="9806350at2"/>
<accession>D7CNQ6</accession>